<comment type="caution">
    <text evidence="2">The sequence shown here is derived from an EMBL/GenBank/DDBJ whole genome shotgun (WGS) entry which is preliminary data.</text>
</comment>
<accession>A0ABQ1HNL1</accession>
<dbReference type="RefSeq" id="WP_188663935.1">
    <property type="nucleotide sequence ID" value="NZ_BMKC01000002.1"/>
</dbReference>
<evidence type="ECO:0000313" key="2">
    <source>
        <dbReference type="EMBL" id="GGA82474.1"/>
    </source>
</evidence>
<feature type="signal peptide" evidence="1">
    <location>
        <begin position="1"/>
        <end position="21"/>
    </location>
</feature>
<dbReference type="Proteomes" id="UP000623419">
    <property type="component" value="Unassembled WGS sequence"/>
</dbReference>
<name>A0ABQ1HNL1_9GAMM</name>
<dbReference type="EMBL" id="BMKC01000002">
    <property type="protein sequence ID" value="GGA82474.1"/>
    <property type="molecule type" value="Genomic_DNA"/>
</dbReference>
<keyword evidence="3" id="KW-1185">Reference proteome</keyword>
<keyword evidence="1" id="KW-0732">Signal</keyword>
<dbReference type="PROSITE" id="PS51257">
    <property type="entry name" value="PROKAR_LIPOPROTEIN"/>
    <property type="match status" value="1"/>
</dbReference>
<evidence type="ECO:0000313" key="3">
    <source>
        <dbReference type="Proteomes" id="UP000623419"/>
    </source>
</evidence>
<organism evidence="2 3">
    <name type="scientific">Arenimonas soli</name>
    <dbReference type="NCBI Taxonomy" id="2269504"/>
    <lineage>
        <taxon>Bacteria</taxon>
        <taxon>Pseudomonadati</taxon>
        <taxon>Pseudomonadota</taxon>
        <taxon>Gammaproteobacteria</taxon>
        <taxon>Lysobacterales</taxon>
        <taxon>Lysobacteraceae</taxon>
        <taxon>Arenimonas</taxon>
    </lineage>
</organism>
<sequence>MKSTPLTPALGLALAATLALAGCKKDEATPPPVVTQPAPAPAPAPVAATVSVTGVTLGTDVDADGRVIESQSRFTPNQAITASVSTNTSDPVAAVAGSLSAKWLYQDGQVVNEESNAFSFAGPGTTNFRISKPDGWPVGRYTLEVSLDGRKVETREFTVVAAQ</sequence>
<protein>
    <submittedName>
        <fullName evidence="2">Uncharacterized protein</fullName>
    </submittedName>
</protein>
<reference evidence="3" key="1">
    <citation type="journal article" date="2019" name="Int. J. Syst. Evol. Microbiol.">
        <title>The Global Catalogue of Microorganisms (GCM) 10K type strain sequencing project: providing services to taxonomists for standard genome sequencing and annotation.</title>
        <authorList>
            <consortium name="The Broad Institute Genomics Platform"/>
            <consortium name="The Broad Institute Genome Sequencing Center for Infectious Disease"/>
            <person name="Wu L."/>
            <person name="Ma J."/>
        </authorList>
    </citation>
    <scope>NUCLEOTIDE SEQUENCE [LARGE SCALE GENOMIC DNA]</scope>
    <source>
        <strain evidence="3">CGMCC 1.15905</strain>
    </source>
</reference>
<proteinExistence type="predicted"/>
<feature type="chain" id="PRO_5046022924" evidence="1">
    <location>
        <begin position="22"/>
        <end position="163"/>
    </location>
</feature>
<evidence type="ECO:0000256" key="1">
    <source>
        <dbReference type="SAM" id="SignalP"/>
    </source>
</evidence>
<gene>
    <name evidence="2" type="ORF">GCM10011521_21020</name>
</gene>